<evidence type="ECO:0000259" key="1">
    <source>
        <dbReference type="Pfam" id="PF08940"/>
    </source>
</evidence>
<name>A0A7G9R8F0_9ACTN</name>
<dbReference type="KEGG" id="nmes:H9L09_15245"/>
<organism evidence="2 3">
    <name type="scientific">Nocardioides mesophilus</name>
    <dbReference type="NCBI Taxonomy" id="433659"/>
    <lineage>
        <taxon>Bacteria</taxon>
        <taxon>Bacillati</taxon>
        <taxon>Actinomycetota</taxon>
        <taxon>Actinomycetes</taxon>
        <taxon>Propionibacteriales</taxon>
        <taxon>Nocardioidaceae</taxon>
        <taxon>Nocardioides</taxon>
    </lineage>
</organism>
<reference evidence="2 3" key="1">
    <citation type="submission" date="2020-08" db="EMBL/GenBank/DDBJ databases">
        <title>Genome sequence of Nocardioides mesophilus KACC 16243T.</title>
        <authorList>
            <person name="Hyun D.-W."/>
            <person name="Bae J.-W."/>
        </authorList>
    </citation>
    <scope>NUCLEOTIDE SEQUENCE [LARGE SCALE GENOMIC DNA]</scope>
    <source>
        <strain evidence="2 3">KACC 16243</strain>
    </source>
</reference>
<evidence type="ECO:0000313" key="3">
    <source>
        <dbReference type="Proteomes" id="UP000515947"/>
    </source>
</evidence>
<dbReference type="InterPro" id="IPR015035">
    <property type="entry name" value="DUF1918"/>
</dbReference>
<dbReference type="Pfam" id="PF08940">
    <property type="entry name" value="DUF1918"/>
    <property type="match status" value="1"/>
</dbReference>
<keyword evidence="3" id="KW-1185">Reference proteome</keyword>
<dbReference type="RefSeq" id="WP_187577718.1">
    <property type="nucleotide sequence ID" value="NZ_CP060713.1"/>
</dbReference>
<proteinExistence type="predicted"/>
<dbReference type="SUPFAM" id="SSF50118">
    <property type="entry name" value="Cell growth inhibitor/plasmid maintenance toxic component"/>
    <property type="match status" value="1"/>
</dbReference>
<dbReference type="Gene3D" id="2.30.30.440">
    <property type="entry name" value="Domain of unknown function DUF1918"/>
    <property type="match status" value="1"/>
</dbReference>
<accession>A0A7G9R8F0</accession>
<dbReference type="AlphaFoldDB" id="A0A7G9R8F0"/>
<evidence type="ECO:0000313" key="2">
    <source>
        <dbReference type="EMBL" id="QNN51875.1"/>
    </source>
</evidence>
<protein>
    <submittedName>
        <fullName evidence="2">DUF1918 domain-containing protein</fullName>
    </submittedName>
</protein>
<dbReference type="Proteomes" id="UP000515947">
    <property type="component" value="Chromosome"/>
</dbReference>
<feature type="domain" description="DUF1918" evidence="1">
    <location>
        <begin position="1"/>
        <end position="58"/>
    </location>
</feature>
<dbReference type="EMBL" id="CP060713">
    <property type="protein sequence ID" value="QNN51875.1"/>
    <property type="molecule type" value="Genomic_DNA"/>
</dbReference>
<sequence length="72" mass="7593">MKAAPGDRLVIHSLHVDGPVRDGEILEVRGADGAPPYLVRWSDTGHEGLVFPGPDATVQHFEHVTPADGGAT</sequence>
<gene>
    <name evidence="2" type="ORF">H9L09_15245</name>
</gene>